<dbReference type="PANTHER" id="PTHR37422">
    <property type="entry name" value="TEICHURONIC ACID BIOSYNTHESIS PROTEIN TUAE"/>
    <property type="match status" value="1"/>
</dbReference>
<comment type="caution">
    <text evidence="7">The sequence shown here is derived from an EMBL/GenBank/DDBJ whole genome shotgun (WGS) entry which is preliminary data.</text>
</comment>
<name>A0A537J4U3_9BACT</name>
<dbReference type="InterPro" id="IPR007016">
    <property type="entry name" value="O-antigen_ligase-rel_domated"/>
</dbReference>
<feature type="domain" description="O-antigen ligase-related" evidence="6">
    <location>
        <begin position="166"/>
        <end position="306"/>
    </location>
</feature>
<feature type="transmembrane region" description="Helical" evidence="5">
    <location>
        <begin position="31"/>
        <end position="49"/>
    </location>
</feature>
<evidence type="ECO:0000256" key="4">
    <source>
        <dbReference type="ARBA" id="ARBA00023136"/>
    </source>
</evidence>
<evidence type="ECO:0000313" key="8">
    <source>
        <dbReference type="Proteomes" id="UP000318093"/>
    </source>
</evidence>
<keyword evidence="3 5" id="KW-1133">Transmembrane helix</keyword>
<gene>
    <name evidence="7" type="ORF">E6H03_11855</name>
</gene>
<dbReference type="Pfam" id="PF04932">
    <property type="entry name" value="Wzy_C"/>
    <property type="match status" value="1"/>
</dbReference>
<keyword evidence="4 5" id="KW-0472">Membrane</keyword>
<proteinExistence type="predicted"/>
<feature type="transmembrane region" description="Helical" evidence="5">
    <location>
        <begin position="334"/>
        <end position="353"/>
    </location>
</feature>
<accession>A0A537J4U3</accession>
<feature type="transmembrane region" description="Helical" evidence="5">
    <location>
        <begin position="61"/>
        <end position="77"/>
    </location>
</feature>
<feature type="transmembrane region" description="Helical" evidence="5">
    <location>
        <begin position="84"/>
        <end position="105"/>
    </location>
</feature>
<evidence type="ECO:0000256" key="1">
    <source>
        <dbReference type="ARBA" id="ARBA00004141"/>
    </source>
</evidence>
<reference evidence="7 8" key="1">
    <citation type="journal article" date="2019" name="Nat. Microbiol.">
        <title>Mediterranean grassland soil C-N compound turnover is dependent on rainfall and depth, and is mediated by genomically divergent microorganisms.</title>
        <authorList>
            <person name="Diamond S."/>
            <person name="Andeer P.F."/>
            <person name="Li Z."/>
            <person name="Crits-Christoph A."/>
            <person name="Burstein D."/>
            <person name="Anantharaman K."/>
            <person name="Lane K.R."/>
            <person name="Thomas B.C."/>
            <person name="Pan C."/>
            <person name="Northen T.R."/>
            <person name="Banfield J.F."/>
        </authorList>
    </citation>
    <scope>NUCLEOTIDE SEQUENCE [LARGE SCALE GENOMIC DNA]</scope>
    <source>
        <strain evidence="7">NP_6</strain>
    </source>
</reference>
<evidence type="ECO:0000259" key="6">
    <source>
        <dbReference type="Pfam" id="PF04932"/>
    </source>
</evidence>
<dbReference type="Proteomes" id="UP000318093">
    <property type="component" value="Unassembled WGS sequence"/>
</dbReference>
<feature type="transmembrane region" description="Helical" evidence="5">
    <location>
        <begin position="293"/>
        <end position="313"/>
    </location>
</feature>
<protein>
    <recommendedName>
        <fullName evidence="6">O-antigen ligase-related domain-containing protein</fullName>
    </recommendedName>
</protein>
<dbReference type="PANTHER" id="PTHR37422:SF13">
    <property type="entry name" value="LIPOPOLYSACCHARIDE BIOSYNTHESIS PROTEIN PA4999-RELATED"/>
    <property type="match status" value="1"/>
</dbReference>
<dbReference type="EMBL" id="VBAN01000406">
    <property type="protein sequence ID" value="TMI78570.1"/>
    <property type="molecule type" value="Genomic_DNA"/>
</dbReference>
<evidence type="ECO:0000256" key="5">
    <source>
        <dbReference type="SAM" id="Phobius"/>
    </source>
</evidence>
<feature type="transmembrane region" description="Helical" evidence="5">
    <location>
        <begin position="359"/>
        <end position="377"/>
    </location>
</feature>
<dbReference type="AlphaFoldDB" id="A0A537J4U3"/>
<keyword evidence="2 5" id="KW-0812">Transmembrane</keyword>
<feature type="transmembrane region" description="Helical" evidence="5">
    <location>
        <begin position="200"/>
        <end position="217"/>
    </location>
</feature>
<feature type="transmembrane region" description="Helical" evidence="5">
    <location>
        <begin position="158"/>
        <end position="188"/>
    </location>
</feature>
<feature type="transmembrane region" description="Helical" evidence="5">
    <location>
        <begin position="249"/>
        <end position="273"/>
    </location>
</feature>
<feature type="transmembrane region" description="Helical" evidence="5">
    <location>
        <begin position="133"/>
        <end position="151"/>
    </location>
</feature>
<comment type="subcellular location">
    <subcellularLocation>
        <location evidence="1">Membrane</location>
        <topology evidence="1">Multi-pass membrane protein</topology>
    </subcellularLocation>
</comment>
<organism evidence="7 8">
    <name type="scientific">Candidatus Segetimicrobium genomatis</name>
    <dbReference type="NCBI Taxonomy" id="2569760"/>
    <lineage>
        <taxon>Bacteria</taxon>
        <taxon>Bacillati</taxon>
        <taxon>Candidatus Sysuimicrobiota</taxon>
        <taxon>Candidatus Sysuimicrobiia</taxon>
        <taxon>Candidatus Sysuimicrobiales</taxon>
        <taxon>Candidatus Segetimicrobiaceae</taxon>
        <taxon>Candidatus Segetimicrobium</taxon>
    </lineage>
</organism>
<sequence length="397" mass="42831">MALPVGAFAIAAHCWTRFVAGRPLMRGSREMWLAGALLAWSVATVPVSTVPEFSEKVFLDLYLKVLGVFWLFGNIVTTLGRLRLVAWAFTLTAAPLAAIGVWDFLSHRMVQTGLGFDRIVGYDSPFTADPNDLAMLLNLILPLTVGLFLISRGRAARVLLACFIALEASAVIVTFSRGGFLALATLFVLYLRTLNKTGEWKWAVAALLLAVAAVPLLPRGYMDRLSTITDINADTTGSAQQRLDNTRTALAFVLSHPLAAAGLGMNGLVIYRLHQAEGKAAPLLWVHNSFLEYAVDLGWFGLGLFLLLLVSCYGCAVRVRNRCAGVPALRDLSALAEAIRISMVGGAVSAFFLPAAYQPYLYFITALGAATVAVFEAETRTAVQARTADRPPRLAPA</sequence>
<evidence type="ECO:0000313" key="7">
    <source>
        <dbReference type="EMBL" id="TMI78570.1"/>
    </source>
</evidence>
<dbReference type="InterPro" id="IPR051533">
    <property type="entry name" value="WaaL-like"/>
</dbReference>
<evidence type="ECO:0000256" key="3">
    <source>
        <dbReference type="ARBA" id="ARBA00022989"/>
    </source>
</evidence>
<dbReference type="GO" id="GO:0016020">
    <property type="term" value="C:membrane"/>
    <property type="evidence" value="ECO:0007669"/>
    <property type="project" value="UniProtKB-SubCell"/>
</dbReference>
<evidence type="ECO:0000256" key="2">
    <source>
        <dbReference type="ARBA" id="ARBA00022692"/>
    </source>
</evidence>